<name>A0A512PEQ3_9CELL</name>
<dbReference type="RefSeq" id="WP_218866635.1">
    <property type="nucleotide sequence ID" value="NZ_BAABBJ010000001.1"/>
</dbReference>
<dbReference type="InterPro" id="IPR036890">
    <property type="entry name" value="HATPase_C_sf"/>
</dbReference>
<feature type="region of interest" description="Disordered" evidence="1">
    <location>
        <begin position="117"/>
        <end position="136"/>
    </location>
</feature>
<feature type="compositionally biased region" description="Basic and acidic residues" evidence="1">
    <location>
        <begin position="626"/>
        <end position="636"/>
    </location>
</feature>
<accession>A0A512PEQ3</accession>
<dbReference type="SUPFAM" id="SSF55874">
    <property type="entry name" value="ATPase domain of HSP90 chaperone/DNA topoisomerase II/histidine kinase"/>
    <property type="match status" value="1"/>
</dbReference>
<keyword evidence="3" id="KW-1185">Reference proteome</keyword>
<reference evidence="2 3" key="1">
    <citation type="submission" date="2019-07" db="EMBL/GenBank/DDBJ databases">
        <title>Whole genome shotgun sequence of Cellulomonas soli NBRC 109434.</title>
        <authorList>
            <person name="Hosoyama A."/>
            <person name="Uohara A."/>
            <person name="Ohji S."/>
            <person name="Ichikawa N."/>
        </authorList>
    </citation>
    <scope>NUCLEOTIDE SEQUENCE [LARGE SCALE GENOMIC DNA]</scope>
    <source>
        <strain evidence="2 3">NBRC 109434</strain>
    </source>
</reference>
<dbReference type="EMBL" id="BKAL01000008">
    <property type="protein sequence ID" value="GEP69689.1"/>
    <property type="molecule type" value="Genomic_DNA"/>
</dbReference>
<dbReference type="AlphaFoldDB" id="A0A512PEQ3"/>
<proteinExistence type="predicted"/>
<feature type="region of interest" description="Disordered" evidence="1">
    <location>
        <begin position="626"/>
        <end position="646"/>
    </location>
</feature>
<gene>
    <name evidence="2" type="ORF">CSO01_24040</name>
</gene>
<comment type="caution">
    <text evidence="2">The sequence shown here is derived from an EMBL/GenBank/DDBJ whole genome shotgun (WGS) entry which is preliminary data.</text>
</comment>
<protein>
    <recommendedName>
        <fullName evidence="4">Molecular chaperone Hsp90</fullName>
    </recommendedName>
</protein>
<organism evidence="2 3">
    <name type="scientific">Cellulomonas soli</name>
    <dbReference type="NCBI Taxonomy" id="931535"/>
    <lineage>
        <taxon>Bacteria</taxon>
        <taxon>Bacillati</taxon>
        <taxon>Actinomycetota</taxon>
        <taxon>Actinomycetes</taxon>
        <taxon>Micrococcales</taxon>
        <taxon>Cellulomonadaceae</taxon>
        <taxon>Cellulomonas</taxon>
    </lineage>
</organism>
<evidence type="ECO:0000313" key="3">
    <source>
        <dbReference type="Proteomes" id="UP000321798"/>
    </source>
</evidence>
<sequence length="1123" mass="114681">MTPDAFGTADLRAAVLEAWRVSPARLREDANLEEDHARGYYRDRVLVELAQNASDAAVRAGVPGRLLLRLTHATDDELLDGAAPTDGAAPGAPVLVAANTGTPLDAAGVASLASLRASAKRPGPGGEPPVGGHGDGTGAVVGRFGVGFAAVRAVADEVAVLSTTGGVRFSLADSRALLERAGADVPALAEEVRRRDGSLPALRLPLPADGRPPTGYDTAVVLHLRDEVAADEVRALLDAVGDPLLLALPGLVEIVVEDLTSSTPVRRVADVASRWHVGSGEGVLDAHLLADRPVEERGSRTWRVTWAVPRAGVQVGWDPVVHAPTPTDEGCTVPALLVATLPLDPSRRHVAAGPATQAVLEHAAQVLARLAHDLALAGGDPLALVPTGLAAGTLDADLRTRVVDRLARTPMLRSHDGDAAAGLEARAGALVAPDRAVAVAGAVGRDPVAVGALAHALADLVLVPAGREAQARVLGVEVRPVADVVDQLPADPSVPWSTLYAALAASDSEPQVREALAGLPVPLVDGRVVRGVRGTVLLDADVVERVGVAALEVLGRWGLRVVDPAVAHPLLARLGAFEPGPGGLLAHDAVRAAVLAQADDDDLELAEEVTGAVLAVVRAALGAGADRSDGDGRDGGGELGGPLDDPGPVAARVLAPGVSAWLGLLTLPAADGEPTPAHGLVLPGSPAARLLDDRVLAPIALDAVDRWGARVLVTVGVRQDLVLVDLADQVADGDAVDPDATDAAALAAQQLDGWPDYLDELGARLGPGEYVGDLVAVADLDAVDEDAWAEVLRRLARTPVLREALLTPVRGERGGVAPSYTLWWLRERSGVVPAGTFATDEAEPVLAATLPAVPELLAGLDGQVQRALGGAGALAELDGPAWSALIAGLGPVGTAVDLRTATALWRGLAALAGSPGDPDLDDASGPPATVPALVGPARVAVVRAEDAAVADAPCWWQRTDVAAMVPAAGRRQAERLASLLDVPLASDLADGLLAGLVHGDAGEAAARVDVPSQVRPLVPGAPTVWFEHEDLTVDGAPVDWWVRGAGAQTEVHAMTVAGLASGLAWAAGRWSARHAVERVLGDPDRAGEVLLDAVLDTALDTALDAVLDAVLDPAGPTEDDGGR</sequence>
<evidence type="ECO:0000313" key="2">
    <source>
        <dbReference type="EMBL" id="GEP69689.1"/>
    </source>
</evidence>
<evidence type="ECO:0000256" key="1">
    <source>
        <dbReference type="SAM" id="MobiDB-lite"/>
    </source>
</evidence>
<dbReference type="NCBIfam" id="NF047352">
    <property type="entry name" value="P_loop_sacsin"/>
    <property type="match status" value="1"/>
</dbReference>
<evidence type="ECO:0008006" key="4">
    <source>
        <dbReference type="Google" id="ProtNLM"/>
    </source>
</evidence>
<dbReference type="Proteomes" id="UP000321798">
    <property type="component" value="Unassembled WGS sequence"/>
</dbReference>